<evidence type="ECO:0000313" key="2">
    <source>
        <dbReference type="EMBL" id="RXT54145.1"/>
    </source>
</evidence>
<dbReference type="EMBL" id="MZXW01000004">
    <property type="protein sequence ID" value="RXT54145.1"/>
    <property type="molecule type" value="Genomic_DNA"/>
</dbReference>
<dbReference type="NCBIfam" id="NF041924">
    <property type="entry name" value="QatB"/>
    <property type="match status" value="1"/>
</dbReference>
<dbReference type="Proteomes" id="UP000290819">
    <property type="component" value="Unassembled WGS sequence"/>
</dbReference>
<accession>A0A4Q1VN89</accession>
<proteinExistence type="predicted"/>
<keyword evidence="3" id="KW-1185">Reference proteome</keyword>
<feature type="compositionally biased region" description="Polar residues" evidence="1">
    <location>
        <begin position="66"/>
        <end position="78"/>
    </location>
</feature>
<gene>
    <name evidence="2" type="ORF">B5V03_01435</name>
</gene>
<dbReference type="RefSeq" id="WP_129267489.1">
    <property type="nucleotide sequence ID" value="NZ_MZXW01000004.1"/>
</dbReference>
<organism evidence="2 3">
    <name type="scientific">Bradyrhizobium betae</name>
    <dbReference type="NCBI Taxonomy" id="244734"/>
    <lineage>
        <taxon>Bacteria</taxon>
        <taxon>Pseudomonadati</taxon>
        <taxon>Pseudomonadota</taxon>
        <taxon>Alphaproteobacteria</taxon>
        <taxon>Hyphomicrobiales</taxon>
        <taxon>Nitrobacteraceae</taxon>
        <taxon>Bradyrhizobium</taxon>
    </lineage>
</organism>
<reference evidence="2 3" key="1">
    <citation type="submission" date="2017-03" db="EMBL/GenBank/DDBJ databases">
        <authorList>
            <person name="Safronova V.I."/>
            <person name="Sazanova A.L."/>
            <person name="Chirak E.R."/>
        </authorList>
    </citation>
    <scope>NUCLEOTIDE SEQUENCE [LARGE SCALE GENOMIC DNA]</scope>
    <source>
        <strain evidence="2 3">Opo-243</strain>
    </source>
</reference>
<protein>
    <submittedName>
        <fullName evidence="2">Uncharacterized protein</fullName>
    </submittedName>
</protein>
<comment type="caution">
    <text evidence="2">The sequence shown here is derived from an EMBL/GenBank/DDBJ whole genome shotgun (WGS) entry which is preliminary data.</text>
</comment>
<sequence>MGTSSAYGGAGGTTPLVPSWLRGEGDNAGTDGGAGAQPAPADGRVPTAPAAPAPLQATPRPGASDRFTSARNNFSRFTSSGGSDRRSLGRAVSQYVSQSAGGSRQAAQRMGSSRGAAAGLIRFLNDAGTNGVREALRTLNLDSLAGRPVEEVFAGLADYICPEGGSIDEGIARDAFVETIADLAGAGITDIDALTPGQIQTVFELYATHAIEARICNDVGAKLITLPADPRAAERVQAQLRDFIQRGVSDAINAAGVNIQSLTPNAVIGFVTTVYQSAFEVLQTMGEGEAAR</sequence>
<name>A0A4Q1VN89_9BRAD</name>
<dbReference type="InterPro" id="IPR049675">
    <property type="entry name" value="QatB"/>
</dbReference>
<feature type="compositionally biased region" description="Low complexity" evidence="1">
    <location>
        <begin position="36"/>
        <end position="59"/>
    </location>
</feature>
<dbReference type="OrthoDB" id="2024989at2"/>
<feature type="region of interest" description="Disordered" evidence="1">
    <location>
        <begin position="1"/>
        <end position="90"/>
    </location>
</feature>
<dbReference type="AlphaFoldDB" id="A0A4Q1VN89"/>
<evidence type="ECO:0000256" key="1">
    <source>
        <dbReference type="SAM" id="MobiDB-lite"/>
    </source>
</evidence>
<evidence type="ECO:0000313" key="3">
    <source>
        <dbReference type="Proteomes" id="UP000290819"/>
    </source>
</evidence>